<organism evidence="1">
    <name type="scientific">uncultured bacterium HF770_09N20</name>
    <dbReference type="NCBI Taxonomy" id="710816"/>
    <lineage>
        <taxon>Bacteria</taxon>
        <taxon>environmental samples</taxon>
    </lineage>
</organism>
<evidence type="ECO:0000313" key="1">
    <source>
        <dbReference type="EMBL" id="ADI16432.1"/>
    </source>
</evidence>
<dbReference type="EMBL" id="GU474837">
    <property type="protein sequence ID" value="ADI16432.1"/>
    <property type="molecule type" value="Genomic_DNA"/>
</dbReference>
<name>E0XPU1_9BACT</name>
<accession>E0XPU1</accession>
<dbReference type="AlphaFoldDB" id="E0XPU1"/>
<protein>
    <submittedName>
        <fullName evidence="1">Uncharacterized protein</fullName>
    </submittedName>
</protein>
<reference evidence="1" key="1">
    <citation type="journal article" date="2011" name="Environ. Microbiol.">
        <title>Time-series analyses of Monterey Bay coastal microbial picoplankton using a 'genome proxy' microarray.</title>
        <authorList>
            <person name="Rich V.I."/>
            <person name="Pham V.D."/>
            <person name="Eppley J."/>
            <person name="Shi Y."/>
            <person name="DeLong E.F."/>
        </authorList>
    </citation>
    <scope>NUCLEOTIDE SEQUENCE</scope>
</reference>
<proteinExistence type="predicted"/>
<sequence>MIDRHSLKILSPSLELGVLGWHSVNTCSLHKWMWLPFYPVTVKFAFKKFVYCRVQVEWEPGRL</sequence>